<sequence length="192" mass="20931">MNFDEVKGKLEKVSSLIRGDDSQRNIGRLNTFVKYAVEAWMLIDPLTGAVGTGMQLLTTVLDDVLNSVKGADQQDVNTIVHQVLERHSGELAELRHLIAMLMPRASVVFDGGGAVTLRAGHRVASVTDCGGDHFLVNFDESLDFPDDFMALCSVSGAISVVHRDWIEVRLPVGTHRLASIPIKVALIRIGFP</sequence>
<dbReference type="RefSeq" id="WP_214361564.1">
    <property type="nucleotide sequence ID" value="NZ_JAEKFT010000011.1"/>
</dbReference>
<evidence type="ECO:0000313" key="2">
    <source>
        <dbReference type="Proteomes" id="UP000694660"/>
    </source>
</evidence>
<reference evidence="2" key="1">
    <citation type="journal article" date="2022" name="ISME J.">
        <title>Genetic and phylogenetic analysis of dissimilatory iodate-reducing bacteria identifies potential niches across the world's oceans.</title>
        <authorList>
            <person name="Reyes-Umana V."/>
            <person name="Henning Z."/>
            <person name="Lee K."/>
            <person name="Barnum T.P."/>
            <person name="Coates J.D."/>
        </authorList>
    </citation>
    <scope>NUCLEOTIDE SEQUENCE [LARGE SCALE GENOMIC DNA]</scope>
    <source>
        <strain evidence="2">IR12</strain>
    </source>
</reference>
<protein>
    <submittedName>
        <fullName evidence="1">Uncharacterized protein</fullName>
    </submittedName>
</protein>
<comment type="caution">
    <text evidence="1">The sequence shown here is derived from an EMBL/GenBank/DDBJ whole genome shotgun (WGS) entry which is preliminary data.</text>
</comment>
<dbReference type="EMBL" id="JAEKFT010000011">
    <property type="protein sequence ID" value="MBT0961808.1"/>
    <property type="molecule type" value="Genomic_DNA"/>
</dbReference>
<dbReference type="Proteomes" id="UP000694660">
    <property type="component" value="Unassembled WGS sequence"/>
</dbReference>
<name>A0A944H811_DENI1</name>
<accession>A0A944H811</accession>
<organism evidence="1 2">
    <name type="scientific">Denitromonas iodatirespirans</name>
    <dbReference type="NCBI Taxonomy" id="2795389"/>
    <lineage>
        <taxon>Bacteria</taxon>
        <taxon>Pseudomonadati</taxon>
        <taxon>Pseudomonadota</taxon>
        <taxon>Betaproteobacteria</taxon>
        <taxon>Rhodocyclales</taxon>
        <taxon>Zoogloeaceae</taxon>
        <taxon>Denitromonas</taxon>
    </lineage>
</organism>
<gene>
    <name evidence="1" type="ORF">I8J34_11560</name>
</gene>
<evidence type="ECO:0000313" key="1">
    <source>
        <dbReference type="EMBL" id="MBT0961808.1"/>
    </source>
</evidence>
<proteinExistence type="predicted"/>
<dbReference type="AlphaFoldDB" id="A0A944H811"/>
<keyword evidence="2" id="KW-1185">Reference proteome</keyword>